<evidence type="ECO:0000256" key="4">
    <source>
        <dbReference type="ARBA" id="ARBA00022692"/>
    </source>
</evidence>
<sequence>MNKKYVPLMFLTPFLIFYIIFLLIPIFYAFFLSVHNWQGIGPFNFVAFENFINIFKDEVATTALINTFIMAGGTLALSLPISLLLALLINSELLPFKGFFRVVYFMPRVIALSVSGVIFLILLHTDYGVFNYILRNLGLISENIPWWQSSFYGKLGIILIRSWISIPFMMIYFLTGLQNIPVELYEAANIDGANLMQKFTFITVPMLKPIALFIFITSTVFSFQIFTIPYMITNGGPSNGTLTIIQYMFSRGLNNFEFGMASAVSVVLFVFLAVLSYIQIKIGSNN</sequence>
<keyword evidence="3" id="KW-1003">Cell membrane</keyword>
<protein>
    <submittedName>
        <fullName evidence="9">Lactose/L-arabinose transport system permease protein</fullName>
    </submittedName>
</protein>
<feature type="transmembrane region" description="Helical" evidence="7">
    <location>
        <begin position="102"/>
        <end position="123"/>
    </location>
</feature>
<dbReference type="GO" id="GO:0005886">
    <property type="term" value="C:plasma membrane"/>
    <property type="evidence" value="ECO:0007669"/>
    <property type="project" value="UniProtKB-SubCell"/>
</dbReference>
<evidence type="ECO:0000313" key="10">
    <source>
        <dbReference type="Proteomes" id="UP000295064"/>
    </source>
</evidence>
<dbReference type="PROSITE" id="PS50928">
    <property type="entry name" value="ABC_TM1"/>
    <property type="match status" value="1"/>
</dbReference>
<feature type="transmembrane region" description="Helical" evidence="7">
    <location>
        <begin position="68"/>
        <end position="90"/>
    </location>
</feature>
<comment type="subcellular location">
    <subcellularLocation>
        <location evidence="1 7">Cell membrane</location>
        <topology evidence="1 7">Multi-pass membrane protein</topology>
    </subcellularLocation>
</comment>
<proteinExistence type="inferred from homology"/>
<evidence type="ECO:0000256" key="3">
    <source>
        <dbReference type="ARBA" id="ARBA00022475"/>
    </source>
</evidence>
<feature type="transmembrane region" description="Helical" evidence="7">
    <location>
        <begin position="151"/>
        <end position="174"/>
    </location>
</feature>
<feature type="transmembrane region" description="Helical" evidence="7">
    <location>
        <begin position="210"/>
        <end position="232"/>
    </location>
</feature>
<evidence type="ECO:0000256" key="1">
    <source>
        <dbReference type="ARBA" id="ARBA00004651"/>
    </source>
</evidence>
<dbReference type="InterPro" id="IPR051393">
    <property type="entry name" value="ABC_transporter_permease"/>
</dbReference>
<name>A0A4R6M254_9FIRM</name>
<evidence type="ECO:0000259" key="8">
    <source>
        <dbReference type="PROSITE" id="PS50928"/>
    </source>
</evidence>
<dbReference type="RefSeq" id="WP_133514402.1">
    <property type="nucleotide sequence ID" value="NZ_SNWX01000005.1"/>
</dbReference>
<feature type="domain" description="ABC transmembrane type-1" evidence="8">
    <location>
        <begin position="64"/>
        <end position="279"/>
    </location>
</feature>
<evidence type="ECO:0000256" key="7">
    <source>
        <dbReference type="RuleBase" id="RU363032"/>
    </source>
</evidence>
<evidence type="ECO:0000256" key="5">
    <source>
        <dbReference type="ARBA" id="ARBA00022989"/>
    </source>
</evidence>
<dbReference type="EMBL" id="SNWX01000005">
    <property type="protein sequence ID" value="TDO93909.1"/>
    <property type="molecule type" value="Genomic_DNA"/>
</dbReference>
<feature type="transmembrane region" description="Helical" evidence="7">
    <location>
        <begin position="258"/>
        <end position="278"/>
    </location>
</feature>
<dbReference type="Proteomes" id="UP000295064">
    <property type="component" value="Unassembled WGS sequence"/>
</dbReference>
<dbReference type="OrthoDB" id="9809173at2"/>
<accession>A0A4R6M254</accession>
<dbReference type="Pfam" id="PF00528">
    <property type="entry name" value="BPD_transp_1"/>
    <property type="match status" value="1"/>
</dbReference>
<evidence type="ECO:0000313" key="9">
    <source>
        <dbReference type="EMBL" id="TDO93909.1"/>
    </source>
</evidence>
<evidence type="ECO:0000256" key="6">
    <source>
        <dbReference type="ARBA" id="ARBA00023136"/>
    </source>
</evidence>
<keyword evidence="4 7" id="KW-0812">Transmembrane</keyword>
<gene>
    <name evidence="9" type="ORF">DFR79_10561</name>
</gene>
<dbReference type="Gene3D" id="1.10.3720.10">
    <property type="entry name" value="MetI-like"/>
    <property type="match status" value="1"/>
</dbReference>
<keyword evidence="6 7" id="KW-0472">Membrane</keyword>
<dbReference type="InterPro" id="IPR000515">
    <property type="entry name" value="MetI-like"/>
</dbReference>
<dbReference type="InterPro" id="IPR035906">
    <property type="entry name" value="MetI-like_sf"/>
</dbReference>
<keyword evidence="2 7" id="KW-0813">Transport</keyword>
<feature type="transmembrane region" description="Helical" evidence="7">
    <location>
        <begin position="7"/>
        <end position="31"/>
    </location>
</feature>
<dbReference type="PANTHER" id="PTHR30193">
    <property type="entry name" value="ABC TRANSPORTER PERMEASE PROTEIN"/>
    <property type="match status" value="1"/>
</dbReference>
<comment type="similarity">
    <text evidence="7">Belongs to the binding-protein-dependent transport system permease family.</text>
</comment>
<reference evidence="9 10" key="1">
    <citation type="submission" date="2019-03" db="EMBL/GenBank/DDBJ databases">
        <title>Subsurface microbial communities from deep shales in Ohio and West Virginia, USA.</title>
        <authorList>
            <person name="Wrighton K."/>
        </authorList>
    </citation>
    <scope>NUCLEOTIDE SEQUENCE [LARGE SCALE GENOMIC DNA]</scope>
    <source>
        <strain evidence="9 10">MA284_T2</strain>
    </source>
</reference>
<keyword evidence="5 7" id="KW-1133">Transmembrane helix</keyword>
<evidence type="ECO:0000256" key="2">
    <source>
        <dbReference type="ARBA" id="ARBA00022448"/>
    </source>
</evidence>
<dbReference type="CDD" id="cd06261">
    <property type="entry name" value="TM_PBP2"/>
    <property type="match status" value="1"/>
</dbReference>
<dbReference type="PANTHER" id="PTHR30193:SF37">
    <property type="entry name" value="INNER MEMBRANE ABC TRANSPORTER PERMEASE PROTEIN YCJO"/>
    <property type="match status" value="1"/>
</dbReference>
<dbReference type="GO" id="GO:0055085">
    <property type="term" value="P:transmembrane transport"/>
    <property type="evidence" value="ECO:0007669"/>
    <property type="project" value="InterPro"/>
</dbReference>
<dbReference type="SUPFAM" id="SSF161098">
    <property type="entry name" value="MetI-like"/>
    <property type="match status" value="1"/>
</dbReference>
<dbReference type="AlphaFoldDB" id="A0A4R6M254"/>
<organism evidence="9 10">
    <name type="scientific">Halanaerobium saccharolyticum</name>
    <dbReference type="NCBI Taxonomy" id="43595"/>
    <lineage>
        <taxon>Bacteria</taxon>
        <taxon>Bacillati</taxon>
        <taxon>Bacillota</taxon>
        <taxon>Clostridia</taxon>
        <taxon>Halanaerobiales</taxon>
        <taxon>Halanaerobiaceae</taxon>
        <taxon>Halanaerobium</taxon>
    </lineage>
</organism>
<comment type="caution">
    <text evidence="9">The sequence shown here is derived from an EMBL/GenBank/DDBJ whole genome shotgun (WGS) entry which is preliminary data.</text>
</comment>